<dbReference type="Pfam" id="PF21052">
    <property type="entry name" value="EFR3_ARM"/>
    <property type="match status" value="1"/>
</dbReference>
<dbReference type="SUPFAM" id="SSF48371">
    <property type="entry name" value="ARM repeat"/>
    <property type="match status" value="1"/>
</dbReference>
<dbReference type="GO" id="GO:0005886">
    <property type="term" value="C:plasma membrane"/>
    <property type="evidence" value="ECO:0007669"/>
    <property type="project" value="TreeGrafter"/>
</dbReference>
<dbReference type="OrthoDB" id="19232at2759"/>
<dbReference type="CTD" id="36377185"/>
<protein>
    <submittedName>
        <fullName evidence="2 4">Protein EFR3 homolog B</fullName>
    </submittedName>
</protein>
<dbReference type="OMA" id="VGTKYQT"/>
<dbReference type="Proteomes" id="UP000035682">
    <property type="component" value="Unplaced"/>
</dbReference>
<reference evidence="4" key="2">
    <citation type="submission" date="2020-12" db="UniProtKB">
        <authorList>
            <consortium name="WormBaseParasite"/>
        </authorList>
    </citation>
    <scope>IDENTIFICATION</scope>
</reference>
<dbReference type="WBParaSite" id="SRAE_1000307300.1">
    <property type="protein sequence ID" value="SRAE_1000307300.1"/>
    <property type="gene ID" value="WBGene00259690"/>
</dbReference>
<gene>
    <name evidence="2 4 5" type="ORF">SRAE_1000307300</name>
</gene>
<dbReference type="Gene3D" id="1.25.10.10">
    <property type="entry name" value="Leucine-rich Repeat Variant"/>
    <property type="match status" value="1"/>
</dbReference>
<sequence length="822" mass="94475">MYQSFLCCWSTFKPRHYKLVDSVYPKNELESRPNANIDKLVFYSCSHGEKLSRIGEYLFLKLSRDLYRQKLARVRVGTECFIRLLKSSHHHNSQSSFIDSYLKMVEKLLETNDSQMEDLAIECYIVFAQIDEVQPNYLRRYDSFIPKFSSMCFANRGNRIKQQRCNGLKGLLALIWRATSADYHSDFWNHEHMDKVIPSILFNIKEDDDETSSDNVRFSVNTFSSQENTEPYIIAAECLREIMGKSSYGSFQCVLEPLLTFCDDQKKWLPPATFATHVFKVVVYSIQGTSSIIVIEQLLKHLDKFKTKNVQERIGMATVLSNIVLIAGQSIGPLLLATYNNMLKNLKMSVTFQKSGRCKDVENELVFQETFTHAIGNFASILPDYQKVEIMTFTTNEICKIPDNEEKASIDSYYHHVLASTFLKIATKYKTVYLSNLFTDNFMSTLLRLGLHPNIDIRLIVQKIFHTLLDRKNNLKNLENLQFINEIEELNLTIEKCSKADQMFSRRFITSVSDVFYDIMFLVPNEDEKVISAHIEAILCTMSLFCVEVGCDETLVEMIHLCASYQAMAININNDFSTLKRYNIHMLCGKFFNFISLILQIPSFLQHVKDIINLRKDSLTIDSIENGSFEEMFDRNLIVEALKASGLDVGRFNIPLGSSADKMGKDPLLKIGTPHRKSSNFSNGDSRNQFILPNNISFDISIDWSPEASEAGTRRNTLIENKEIDTINSSTIVSLRQIMHSPNTSSDEIRKDKDKSIALLMPYRKGHIDDVSKALLRDNSSNLSTKIKNIIEKTNIQEEERSYLRNKPKNVFDIAIPESFIF</sequence>
<dbReference type="InterPro" id="IPR049152">
    <property type="entry name" value="EFR3-like_ARM"/>
</dbReference>
<accession>A0A090LBD3</accession>
<comment type="similarity">
    <text evidence="1">Belongs to the EFR3 family.</text>
</comment>
<evidence type="ECO:0000313" key="5">
    <source>
        <dbReference type="WormBase" id="SRAE_1000307300"/>
    </source>
</evidence>
<dbReference type="EMBL" id="LN609528">
    <property type="protein sequence ID" value="CEF64820.1"/>
    <property type="molecule type" value="Genomic_DNA"/>
</dbReference>
<dbReference type="GeneID" id="36377185"/>
<evidence type="ECO:0000313" key="3">
    <source>
        <dbReference type="Proteomes" id="UP000035682"/>
    </source>
</evidence>
<dbReference type="RefSeq" id="XP_024504021.1">
    <property type="nucleotide sequence ID" value="XM_024650222.1"/>
</dbReference>
<dbReference type="WormBase" id="SRAE_1000307300">
    <property type="protein sequence ID" value="SRP09350"/>
    <property type="gene ID" value="WBGene00259690"/>
</dbReference>
<name>A0A090LBD3_STRRB</name>
<dbReference type="InterPro" id="IPR016024">
    <property type="entry name" value="ARM-type_fold"/>
</dbReference>
<dbReference type="STRING" id="34506.A0A090LBD3"/>
<dbReference type="InterPro" id="IPR051851">
    <property type="entry name" value="EFR3_Homologs"/>
</dbReference>
<evidence type="ECO:0000256" key="1">
    <source>
        <dbReference type="ARBA" id="ARBA00010216"/>
    </source>
</evidence>
<keyword evidence="3" id="KW-1185">Reference proteome</keyword>
<dbReference type="GO" id="GO:0072659">
    <property type="term" value="P:protein localization to plasma membrane"/>
    <property type="evidence" value="ECO:0007669"/>
    <property type="project" value="TreeGrafter"/>
</dbReference>
<reference evidence="2 3" key="1">
    <citation type="submission" date="2014-09" db="EMBL/GenBank/DDBJ databases">
        <authorList>
            <person name="Martin A.A."/>
        </authorList>
    </citation>
    <scope>NUCLEOTIDE SEQUENCE</scope>
    <source>
        <strain evidence="3">ED321</strain>
        <strain evidence="2">ED321 Heterogonic</strain>
    </source>
</reference>
<evidence type="ECO:0000313" key="2">
    <source>
        <dbReference type="EMBL" id="CEF64820.1"/>
    </source>
</evidence>
<proteinExistence type="inferred from homology"/>
<dbReference type="AlphaFoldDB" id="A0A090LBD3"/>
<dbReference type="InterPro" id="IPR011989">
    <property type="entry name" value="ARM-like"/>
</dbReference>
<dbReference type="PANTHER" id="PTHR12444">
    <property type="entry name" value="PROTEIN EFR3 HOMOLOG CMP44E"/>
    <property type="match status" value="1"/>
</dbReference>
<evidence type="ECO:0000313" key="4">
    <source>
        <dbReference type="WBParaSite" id="SRAE_1000307300.1"/>
    </source>
</evidence>
<dbReference type="PANTHER" id="PTHR12444:SF8">
    <property type="entry name" value="PROTEIN EFR3 HOMOLOG CMP44E"/>
    <property type="match status" value="1"/>
</dbReference>
<organism evidence="2">
    <name type="scientific">Strongyloides ratti</name>
    <name type="common">Parasitic roundworm</name>
    <dbReference type="NCBI Taxonomy" id="34506"/>
    <lineage>
        <taxon>Eukaryota</taxon>
        <taxon>Metazoa</taxon>
        <taxon>Ecdysozoa</taxon>
        <taxon>Nematoda</taxon>
        <taxon>Chromadorea</taxon>
        <taxon>Rhabditida</taxon>
        <taxon>Tylenchina</taxon>
        <taxon>Panagrolaimomorpha</taxon>
        <taxon>Strongyloidoidea</taxon>
        <taxon>Strongyloididae</taxon>
        <taxon>Strongyloides</taxon>
    </lineage>
</organism>
<dbReference type="eggNOG" id="KOG1877">
    <property type="taxonomic scope" value="Eukaryota"/>
</dbReference>